<feature type="compositionally biased region" description="Low complexity" evidence="2">
    <location>
        <begin position="198"/>
        <end position="212"/>
    </location>
</feature>
<keyword evidence="5" id="KW-1185">Reference proteome</keyword>
<evidence type="ECO:0000256" key="1">
    <source>
        <dbReference type="PROSITE-ProRule" id="PRU00047"/>
    </source>
</evidence>
<dbReference type="GO" id="GO:0003690">
    <property type="term" value="F:double-stranded DNA binding"/>
    <property type="evidence" value="ECO:0007669"/>
    <property type="project" value="InterPro"/>
</dbReference>
<evidence type="ECO:0000259" key="3">
    <source>
        <dbReference type="PROSITE" id="PS50158"/>
    </source>
</evidence>
<dbReference type="AlphaFoldDB" id="A0AAD9PS50"/>
<reference evidence="4" key="1">
    <citation type="journal article" date="2023" name="G3 (Bethesda)">
        <title>Whole genome assembly and annotation of the endangered Caribbean coral Acropora cervicornis.</title>
        <authorList>
            <person name="Selwyn J.D."/>
            <person name="Vollmer S.V."/>
        </authorList>
    </citation>
    <scope>NUCLEOTIDE SEQUENCE</scope>
    <source>
        <strain evidence="4">K2</strain>
    </source>
</reference>
<dbReference type="GO" id="GO:0008270">
    <property type="term" value="F:zinc ion binding"/>
    <property type="evidence" value="ECO:0007669"/>
    <property type="project" value="UniProtKB-KW"/>
</dbReference>
<feature type="region of interest" description="Disordered" evidence="2">
    <location>
        <begin position="191"/>
        <end position="258"/>
    </location>
</feature>
<keyword evidence="1" id="KW-0479">Metal-binding</keyword>
<feature type="region of interest" description="Disordered" evidence="2">
    <location>
        <begin position="332"/>
        <end position="352"/>
    </location>
</feature>
<dbReference type="InterPro" id="IPR001878">
    <property type="entry name" value="Znf_CCHC"/>
</dbReference>
<dbReference type="GO" id="GO:0003723">
    <property type="term" value="F:RNA binding"/>
    <property type="evidence" value="ECO:0007669"/>
    <property type="project" value="InterPro"/>
</dbReference>
<dbReference type="PANTHER" id="PTHR22639:SF3">
    <property type="entry name" value="ZINC FINGER CCHC DOMAIN-CONTAINING PROTEIN 3"/>
    <property type="match status" value="1"/>
</dbReference>
<evidence type="ECO:0000256" key="2">
    <source>
        <dbReference type="SAM" id="MobiDB-lite"/>
    </source>
</evidence>
<organism evidence="4 5">
    <name type="scientific">Acropora cervicornis</name>
    <name type="common">Staghorn coral</name>
    <dbReference type="NCBI Taxonomy" id="6130"/>
    <lineage>
        <taxon>Eukaryota</taxon>
        <taxon>Metazoa</taxon>
        <taxon>Cnidaria</taxon>
        <taxon>Anthozoa</taxon>
        <taxon>Hexacorallia</taxon>
        <taxon>Scleractinia</taxon>
        <taxon>Astrocoeniina</taxon>
        <taxon>Acroporidae</taxon>
        <taxon>Acropora</taxon>
    </lineage>
</organism>
<reference evidence="4" key="2">
    <citation type="journal article" date="2023" name="Science">
        <title>Genomic signatures of disease resistance in endangered staghorn corals.</title>
        <authorList>
            <person name="Vollmer S.V."/>
            <person name="Selwyn J.D."/>
            <person name="Despard B.A."/>
            <person name="Roesel C.L."/>
        </authorList>
    </citation>
    <scope>NUCLEOTIDE SEQUENCE</scope>
    <source>
        <strain evidence="4">K2</strain>
    </source>
</reference>
<proteinExistence type="predicted"/>
<dbReference type="Proteomes" id="UP001249851">
    <property type="component" value="Unassembled WGS sequence"/>
</dbReference>
<keyword evidence="1" id="KW-0863">Zinc-finger</keyword>
<name>A0AAD9PS50_ACRCE</name>
<feature type="compositionally biased region" description="Pro residues" evidence="2">
    <location>
        <begin position="234"/>
        <end position="248"/>
    </location>
</feature>
<comment type="caution">
    <text evidence="4">The sequence shown here is derived from an EMBL/GenBank/DDBJ whole genome shotgun (WGS) entry which is preliminary data.</text>
</comment>
<keyword evidence="1" id="KW-0862">Zinc</keyword>
<dbReference type="GO" id="GO:0002218">
    <property type="term" value="P:activation of innate immune response"/>
    <property type="evidence" value="ECO:0007669"/>
    <property type="project" value="InterPro"/>
</dbReference>
<dbReference type="CDD" id="cd00590">
    <property type="entry name" value="RRM_SF"/>
    <property type="match status" value="1"/>
</dbReference>
<dbReference type="SUPFAM" id="SSF57756">
    <property type="entry name" value="Retrovirus zinc finger-like domains"/>
    <property type="match status" value="1"/>
</dbReference>
<feature type="domain" description="CCHC-type" evidence="3">
    <location>
        <begin position="180"/>
        <end position="195"/>
    </location>
</feature>
<dbReference type="Pfam" id="PF00098">
    <property type="entry name" value="zf-CCHC"/>
    <property type="match status" value="1"/>
</dbReference>
<dbReference type="Gene3D" id="4.10.60.10">
    <property type="entry name" value="Zinc finger, CCHC-type"/>
    <property type="match status" value="1"/>
</dbReference>
<feature type="compositionally biased region" description="Polar residues" evidence="2">
    <location>
        <begin position="337"/>
        <end position="350"/>
    </location>
</feature>
<sequence length="409" mass="43250">MSFPKSVVLHFPEEVYKFVGVADISPQLLNALGPDKVSAVQFLRNGRVRVTTKTTAYRDELLRGSSFRYGDVEVPVSAADALFLPVYVRDLPYEVPDADVVSVFKAFGVVLSIRPCFFKNFPSVANGTRVLQMSFTDPLPSTLYVASSPVRVWHPGQPAFCSVCREPGHLPRDCQYSGLCLKCRSPGHKARNCPSNMSTSAPSSVVPASPASTPEPTPEPSPPSTPASFMSTPAPSPVPSSTPVPPPVVSTSASTPVPPVPPPVVSTSASAPVPSVPVTSVPSTSVLSVLVSPVSSPTVQSPVTSASNFQVPVFPVSADVPLEEGEIAMFSEPSEAGASSSKPARSSNVPRVTPANDYKKLVRLVLPKVKPGSISSNVKKLCLSLVKTHRLNVSDDECSRIAESICSKF</sequence>
<gene>
    <name evidence="4" type="ORF">P5673_032044</name>
</gene>
<protein>
    <recommendedName>
        <fullName evidence="3">CCHC-type domain-containing protein</fullName>
    </recommendedName>
</protein>
<dbReference type="PANTHER" id="PTHR22639">
    <property type="entry name" value="GAG-RELATED PROTEIN"/>
    <property type="match status" value="1"/>
</dbReference>
<dbReference type="SMART" id="SM00343">
    <property type="entry name" value="ZnF_C2HC"/>
    <property type="match status" value="2"/>
</dbReference>
<feature type="compositionally biased region" description="Pro residues" evidence="2">
    <location>
        <begin position="213"/>
        <end position="225"/>
    </location>
</feature>
<dbReference type="EMBL" id="JARQWQ010000163">
    <property type="protein sequence ID" value="KAK2547903.1"/>
    <property type="molecule type" value="Genomic_DNA"/>
</dbReference>
<accession>A0AAD9PS50</accession>
<evidence type="ECO:0000313" key="4">
    <source>
        <dbReference type="EMBL" id="KAK2547903.1"/>
    </source>
</evidence>
<evidence type="ECO:0000313" key="5">
    <source>
        <dbReference type="Proteomes" id="UP001249851"/>
    </source>
</evidence>
<dbReference type="InterPro" id="IPR036875">
    <property type="entry name" value="Znf_CCHC_sf"/>
</dbReference>
<dbReference type="PROSITE" id="PS50158">
    <property type="entry name" value="ZF_CCHC"/>
    <property type="match status" value="1"/>
</dbReference>
<dbReference type="InterPro" id="IPR042509">
    <property type="entry name" value="ZCCHC3"/>
</dbReference>